<accession>A0AAV2I190</accession>
<dbReference type="PANTHER" id="PTHR13800:SF1">
    <property type="entry name" value="TRANSIENT RECEPTOR POTENTIAL CATION CHANNEL TRPM"/>
    <property type="match status" value="1"/>
</dbReference>
<evidence type="ECO:0000313" key="8">
    <source>
        <dbReference type="EMBL" id="CAL1539575.1"/>
    </source>
</evidence>
<keyword evidence="5" id="KW-0175">Coiled coil</keyword>
<dbReference type="Proteomes" id="UP001497497">
    <property type="component" value="Unassembled WGS sequence"/>
</dbReference>
<gene>
    <name evidence="8" type="ORF">GSLYS_00013308001</name>
</gene>
<name>A0AAV2I190_LYMST</name>
<proteinExistence type="predicted"/>
<dbReference type="InterPro" id="IPR005821">
    <property type="entry name" value="Ion_trans_dom"/>
</dbReference>
<feature type="transmembrane region" description="Helical" evidence="6">
    <location>
        <begin position="46"/>
        <end position="65"/>
    </location>
</feature>
<evidence type="ECO:0000256" key="1">
    <source>
        <dbReference type="ARBA" id="ARBA00004141"/>
    </source>
</evidence>
<sequence length="487" mass="56726">MEPARVFYSLDYILFALRLLKYCYGSEFLGPLIAMMIGMTSTMTKFLVILLICFLAYVVSSEAVLNPNSEINWKLLYFVSRKAFWGMFGDYHLDEIENQDTSNATCTNDPELYKNYLQPRCPSEVGRYFVPIVLGVFIVLVNLMLFNLIIAKFNSIITDIELRSLHIWNHQMFQLVIEYDQALILQPPLFFLPIILYMINCKQCFNNQVSAAPPECDEVFEKDVVLYLKHQIDDGRFFKRLDTYKRSGKQNLDMLLSTFQDTTDELNRVIADEQRQRGVVERWQTESKTELDEMQRKIAQIQDMFQKSSRNMDTLLGAKKLNTVKSLSVSELEKTQNAIKDLQLSVDSSTNQSRQQDQKLSDQLIQIKDQIRTSEMKMEDNKINFEKILQATNEVGIDVEDLKEKQAKKDGELEILNKNVRTLKVRQKKNDKDLLEKLVVLQEEKPGKEDIDRMIQERSEKTEKMLTTLTGLARRILNKERYEGGES</sequence>
<evidence type="ECO:0000256" key="3">
    <source>
        <dbReference type="ARBA" id="ARBA00022989"/>
    </source>
</evidence>
<comment type="caution">
    <text evidence="8">The sequence shown here is derived from an EMBL/GenBank/DDBJ whole genome shotgun (WGS) entry which is preliminary data.</text>
</comment>
<comment type="subcellular location">
    <subcellularLocation>
        <location evidence="1">Membrane</location>
        <topology evidence="1">Multi-pass membrane protein</topology>
    </subcellularLocation>
</comment>
<keyword evidence="4 6" id="KW-0472">Membrane</keyword>
<evidence type="ECO:0000256" key="5">
    <source>
        <dbReference type="SAM" id="Coils"/>
    </source>
</evidence>
<feature type="transmembrane region" description="Helical" evidence="6">
    <location>
        <begin position="128"/>
        <end position="150"/>
    </location>
</feature>
<dbReference type="InterPro" id="IPR050927">
    <property type="entry name" value="TRPM"/>
</dbReference>
<protein>
    <recommendedName>
        <fullName evidence="7">Ion transport domain-containing protein</fullName>
    </recommendedName>
</protein>
<organism evidence="8 9">
    <name type="scientific">Lymnaea stagnalis</name>
    <name type="common">Great pond snail</name>
    <name type="synonym">Helix stagnalis</name>
    <dbReference type="NCBI Taxonomy" id="6523"/>
    <lineage>
        <taxon>Eukaryota</taxon>
        <taxon>Metazoa</taxon>
        <taxon>Spiralia</taxon>
        <taxon>Lophotrochozoa</taxon>
        <taxon>Mollusca</taxon>
        <taxon>Gastropoda</taxon>
        <taxon>Heterobranchia</taxon>
        <taxon>Euthyneura</taxon>
        <taxon>Panpulmonata</taxon>
        <taxon>Hygrophila</taxon>
        <taxon>Lymnaeoidea</taxon>
        <taxon>Lymnaeidae</taxon>
        <taxon>Lymnaea</taxon>
    </lineage>
</organism>
<keyword evidence="2 6" id="KW-0812">Transmembrane</keyword>
<keyword evidence="9" id="KW-1185">Reference proteome</keyword>
<dbReference type="PANTHER" id="PTHR13800">
    <property type="entry name" value="TRANSIENT RECEPTOR POTENTIAL CATION CHANNEL, SUBFAMILY M, MEMBER 6"/>
    <property type="match status" value="1"/>
</dbReference>
<feature type="coiled-coil region" evidence="5">
    <location>
        <begin position="284"/>
        <end position="352"/>
    </location>
</feature>
<evidence type="ECO:0000259" key="7">
    <source>
        <dbReference type="Pfam" id="PF00520"/>
    </source>
</evidence>
<keyword evidence="3 6" id="KW-1133">Transmembrane helix</keyword>
<evidence type="ECO:0000313" key="9">
    <source>
        <dbReference type="Proteomes" id="UP001497497"/>
    </source>
</evidence>
<reference evidence="8 9" key="1">
    <citation type="submission" date="2024-04" db="EMBL/GenBank/DDBJ databases">
        <authorList>
            <consortium name="Genoscope - CEA"/>
            <person name="William W."/>
        </authorList>
    </citation>
    <scope>NUCLEOTIDE SEQUENCE [LARGE SCALE GENOMIC DNA]</scope>
</reference>
<dbReference type="GO" id="GO:0030001">
    <property type="term" value="P:metal ion transport"/>
    <property type="evidence" value="ECO:0007669"/>
    <property type="project" value="TreeGrafter"/>
</dbReference>
<evidence type="ECO:0000256" key="4">
    <source>
        <dbReference type="ARBA" id="ARBA00023136"/>
    </source>
</evidence>
<dbReference type="EMBL" id="CAXITT010000344">
    <property type="protein sequence ID" value="CAL1539575.1"/>
    <property type="molecule type" value="Genomic_DNA"/>
</dbReference>
<feature type="domain" description="Ion transport" evidence="7">
    <location>
        <begin position="9"/>
        <end position="161"/>
    </location>
</feature>
<evidence type="ECO:0000256" key="6">
    <source>
        <dbReference type="SAM" id="Phobius"/>
    </source>
</evidence>
<dbReference type="AlphaFoldDB" id="A0AAV2I190"/>
<dbReference type="GO" id="GO:0005261">
    <property type="term" value="F:monoatomic cation channel activity"/>
    <property type="evidence" value="ECO:0007669"/>
    <property type="project" value="TreeGrafter"/>
</dbReference>
<dbReference type="Pfam" id="PF00520">
    <property type="entry name" value="Ion_trans"/>
    <property type="match status" value="1"/>
</dbReference>
<dbReference type="GO" id="GO:0005886">
    <property type="term" value="C:plasma membrane"/>
    <property type="evidence" value="ECO:0007669"/>
    <property type="project" value="TreeGrafter"/>
</dbReference>
<evidence type="ECO:0000256" key="2">
    <source>
        <dbReference type="ARBA" id="ARBA00022692"/>
    </source>
</evidence>